<dbReference type="RefSeq" id="WP_034356013.1">
    <property type="nucleotide sequence ID" value="NZ_JHAC01000022.1"/>
</dbReference>
<comment type="function">
    <text evidence="7">One of the primary rRNA binding proteins, it binds directly to 16S rRNA where it nucleates assembly of the body of the 30S subunit.</text>
</comment>
<dbReference type="FunFam" id="3.10.290.10:FF:000001">
    <property type="entry name" value="30S ribosomal protein S4"/>
    <property type="match status" value="1"/>
</dbReference>
<comment type="subunit">
    <text evidence="7">Part of the 30S ribosomal subunit. Contacts protein S5. The interaction surface between S4 and S5 is involved in control of translational fidelity.</text>
</comment>
<dbReference type="GO" id="GO:0003735">
    <property type="term" value="F:structural constituent of ribosome"/>
    <property type="evidence" value="ECO:0007669"/>
    <property type="project" value="InterPro"/>
</dbReference>
<keyword evidence="3 7" id="KW-0694">RNA-binding</keyword>
<dbReference type="InterPro" id="IPR001912">
    <property type="entry name" value="Ribosomal_uS4_N"/>
</dbReference>
<evidence type="ECO:0000313" key="12">
    <source>
        <dbReference type="EMBL" id="EYB68472.1"/>
    </source>
</evidence>
<dbReference type="PROSITE" id="PS50889">
    <property type="entry name" value="S4"/>
    <property type="match status" value="1"/>
</dbReference>
<proteinExistence type="inferred from homology"/>
<dbReference type="HAMAP" id="MF_01306_B">
    <property type="entry name" value="Ribosomal_uS4_B"/>
    <property type="match status" value="1"/>
</dbReference>
<evidence type="ECO:0000259" key="10">
    <source>
        <dbReference type="SMART" id="SM00363"/>
    </source>
</evidence>
<accession>A0A016QRE8</accession>
<dbReference type="SMART" id="SM00363">
    <property type="entry name" value="S4"/>
    <property type="match status" value="1"/>
</dbReference>
<comment type="caution">
    <text evidence="12">The sequence shown here is derived from an EMBL/GenBank/DDBJ whole genome shotgun (WGS) entry which is preliminary data.</text>
</comment>
<dbReference type="SUPFAM" id="SSF55174">
    <property type="entry name" value="Alpha-L RNA-binding motif"/>
    <property type="match status" value="1"/>
</dbReference>
<dbReference type="Proteomes" id="UP000020492">
    <property type="component" value="Unassembled WGS sequence"/>
</dbReference>
<dbReference type="GO" id="GO:0019843">
    <property type="term" value="F:rRNA binding"/>
    <property type="evidence" value="ECO:0007669"/>
    <property type="project" value="UniProtKB-UniRule"/>
</dbReference>
<protein>
    <recommendedName>
        <fullName evidence="6 7">Small ribosomal subunit protein uS4</fullName>
    </recommendedName>
</protein>
<evidence type="ECO:0000256" key="5">
    <source>
        <dbReference type="ARBA" id="ARBA00023274"/>
    </source>
</evidence>
<dbReference type="EMBL" id="JHAC01000022">
    <property type="protein sequence ID" value="EYB68472.1"/>
    <property type="molecule type" value="Genomic_DNA"/>
</dbReference>
<comment type="similarity">
    <text evidence="1 7 8">Belongs to the universal ribosomal protein uS4 family.</text>
</comment>
<evidence type="ECO:0000259" key="11">
    <source>
        <dbReference type="SMART" id="SM01390"/>
    </source>
</evidence>
<dbReference type="AlphaFoldDB" id="A0A016QRE8"/>
<dbReference type="CDD" id="cd00165">
    <property type="entry name" value="S4"/>
    <property type="match status" value="1"/>
</dbReference>
<dbReference type="GO" id="GO:0015935">
    <property type="term" value="C:small ribosomal subunit"/>
    <property type="evidence" value="ECO:0007669"/>
    <property type="project" value="InterPro"/>
</dbReference>
<dbReference type="GO" id="GO:0006412">
    <property type="term" value="P:translation"/>
    <property type="evidence" value="ECO:0007669"/>
    <property type="project" value="UniProtKB-UniRule"/>
</dbReference>
<dbReference type="PANTHER" id="PTHR11831:SF4">
    <property type="entry name" value="SMALL RIBOSOMAL SUBUNIT PROTEIN US4M"/>
    <property type="match status" value="1"/>
</dbReference>
<organism evidence="12 13">
    <name type="scientific">Deinococcus phoenicis</name>
    <dbReference type="NCBI Taxonomy" id="1476583"/>
    <lineage>
        <taxon>Bacteria</taxon>
        <taxon>Thermotogati</taxon>
        <taxon>Deinococcota</taxon>
        <taxon>Deinococci</taxon>
        <taxon>Deinococcales</taxon>
        <taxon>Deinococcaceae</taxon>
        <taxon>Deinococcus</taxon>
    </lineage>
</organism>
<dbReference type="InterPro" id="IPR022801">
    <property type="entry name" value="Ribosomal_uS4"/>
</dbReference>
<evidence type="ECO:0000256" key="1">
    <source>
        <dbReference type="ARBA" id="ARBA00007465"/>
    </source>
</evidence>
<evidence type="ECO:0000256" key="2">
    <source>
        <dbReference type="ARBA" id="ARBA00022730"/>
    </source>
</evidence>
<reference evidence="12 13" key="1">
    <citation type="submission" date="2014-03" db="EMBL/GenBank/DDBJ databases">
        <title>Draft genome sequence of Deinococcus phoenicis 1P10ME.</title>
        <authorList>
            <person name="Stepanov V.G."/>
            <person name="Vaishampayan P."/>
            <person name="Venkateswaran K."/>
            <person name="Fox G.E."/>
        </authorList>
    </citation>
    <scope>NUCLEOTIDE SEQUENCE [LARGE SCALE GENOMIC DNA]</scope>
    <source>
        <strain evidence="12 13">1P10ME</strain>
    </source>
</reference>
<dbReference type="Gene3D" id="3.10.290.10">
    <property type="entry name" value="RNA-binding S4 domain"/>
    <property type="match status" value="1"/>
</dbReference>
<dbReference type="InterPro" id="IPR018079">
    <property type="entry name" value="Ribosomal_uS4_CS"/>
</dbReference>
<keyword evidence="4 7" id="KW-0689">Ribosomal protein</keyword>
<feature type="region of interest" description="Disordered" evidence="9">
    <location>
        <begin position="28"/>
        <end position="52"/>
    </location>
</feature>
<dbReference type="InterPro" id="IPR005709">
    <property type="entry name" value="Ribosomal_uS4_bac-type"/>
</dbReference>
<dbReference type="PROSITE" id="PS00632">
    <property type="entry name" value="RIBOSOMAL_S4"/>
    <property type="match status" value="1"/>
</dbReference>
<evidence type="ECO:0000313" key="13">
    <source>
        <dbReference type="Proteomes" id="UP000020492"/>
    </source>
</evidence>
<dbReference type="OrthoDB" id="9803672at2"/>
<evidence type="ECO:0000256" key="3">
    <source>
        <dbReference type="ARBA" id="ARBA00022884"/>
    </source>
</evidence>
<dbReference type="Pfam" id="PF01479">
    <property type="entry name" value="S4"/>
    <property type="match status" value="1"/>
</dbReference>
<evidence type="ECO:0000256" key="9">
    <source>
        <dbReference type="SAM" id="MobiDB-lite"/>
    </source>
</evidence>
<evidence type="ECO:0000256" key="4">
    <source>
        <dbReference type="ARBA" id="ARBA00022980"/>
    </source>
</evidence>
<dbReference type="NCBIfam" id="NF003717">
    <property type="entry name" value="PRK05327.1"/>
    <property type="match status" value="1"/>
</dbReference>
<dbReference type="GO" id="GO:0042274">
    <property type="term" value="P:ribosomal small subunit biogenesis"/>
    <property type="evidence" value="ECO:0007669"/>
    <property type="project" value="TreeGrafter"/>
</dbReference>
<dbReference type="eggNOG" id="COG0522">
    <property type="taxonomic scope" value="Bacteria"/>
</dbReference>
<dbReference type="STRING" id="1476583.DEIPH_ctg022orf0011"/>
<name>A0A016QRE8_9DEIO</name>
<comment type="function">
    <text evidence="7">With S5 and S12 plays an important role in translational accuracy.</text>
</comment>
<keyword evidence="5 7" id="KW-0687">Ribonucleoprotein</keyword>
<dbReference type="PANTHER" id="PTHR11831">
    <property type="entry name" value="30S 40S RIBOSOMAL PROTEIN"/>
    <property type="match status" value="1"/>
</dbReference>
<dbReference type="SMART" id="SM01390">
    <property type="entry name" value="Ribosomal_S4"/>
    <property type="match status" value="1"/>
</dbReference>
<dbReference type="NCBIfam" id="TIGR01017">
    <property type="entry name" value="rpsD_bact"/>
    <property type="match status" value="1"/>
</dbReference>
<sequence length="206" mass="23921">MGRFRGSITKLSRREGINLAETEKVQKYLDKRPYAPGQHGQRRGRGRPSDYSVRLREKQKLARLYGMNEKQFRNLFEEAANVPGVTGTVFLQLLERRLDNVVFRMGFASTRRQARQFVGHGHVLVNGKKVDIASYRVKIGDQISVSDKSRQMGFIQENMEAQKRRRTSPWIELNPDTFTGTFVRLPAREDLALPINENFIIEYYSR</sequence>
<evidence type="ECO:0000256" key="8">
    <source>
        <dbReference type="RuleBase" id="RU003699"/>
    </source>
</evidence>
<feature type="domain" description="RNA-binding S4" evidence="10">
    <location>
        <begin position="96"/>
        <end position="160"/>
    </location>
</feature>
<dbReference type="InterPro" id="IPR036986">
    <property type="entry name" value="S4_RNA-bd_sf"/>
</dbReference>
<keyword evidence="2 7" id="KW-0699">rRNA-binding</keyword>
<dbReference type="InterPro" id="IPR002942">
    <property type="entry name" value="S4_RNA-bd"/>
</dbReference>
<dbReference type="Pfam" id="PF00163">
    <property type="entry name" value="Ribosomal_S4"/>
    <property type="match status" value="1"/>
</dbReference>
<gene>
    <name evidence="7 12" type="primary">rpsD</name>
    <name evidence="12" type="ORF">DEIPH_ctg022orf0011</name>
</gene>
<dbReference type="Gene3D" id="1.10.1050.10">
    <property type="entry name" value="Ribosomal Protein S4 Delta 41, Chain A, domain 1"/>
    <property type="match status" value="1"/>
</dbReference>
<evidence type="ECO:0000256" key="6">
    <source>
        <dbReference type="ARBA" id="ARBA00035254"/>
    </source>
</evidence>
<dbReference type="PATRIC" id="fig|1476583.3.peg.1418"/>
<feature type="domain" description="Small ribosomal subunit protein uS4 N-terminal" evidence="11">
    <location>
        <begin position="3"/>
        <end position="95"/>
    </location>
</feature>
<keyword evidence="13" id="KW-1185">Reference proteome</keyword>
<evidence type="ECO:0000256" key="7">
    <source>
        <dbReference type="HAMAP-Rule" id="MF_01306"/>
    </source>
</evidence>